<evidence type="ECO:0000313" key="1">
    <source>
        <dbReference type="EMBL" id="CEN35553.1"/>
    </source>
</evidence>
<gene>
    <name evidence="1" type="ORF">CCYN2B_270002</name>
</gene>
<dbReference type="SUPFAM" id="SSF49464">
    <property type="entry name" value="Carboxypeptidase regulatory domain-like"/>
    <property type="match status" value="1"/>
</dbReference>
<accession>A0A0B7HD91</accession>
<dbReference type="RefSeq" id="WP_231550838.1">
    <property type="nucleotide sequence ID" value="NZ_CDOD01000020.1"/>
</dbReference>
<name>A0A0B7HD91_9FLAO</name>
<evidence type="ECO:0000313" key="2">
    <source>
        <dbReference type="Proteomes" id="UP000038055"/>
    </source>
</evidence>
<dbReference type="Pfam" id="PF13715">
    <property type="entry name" value="CarbopepD_reg_2"/>
    <property type="match status" value="1"/>
</dbReference>
<dbReference type="EMBL" id="CDOD01000020">
    <property type="protein sequence ID" value="CEN35553.1"/>
    <property type="molecule type" value="Genomic_DNA"/>
</dbReference>
<dbReference type="InterPro" id="IPR008969">
    <property type="entry name" value="CarboxyPept-like_regulatory"/>
</dbReference>
<reference evidence="2" key="1">
    <citation type="submission" date="2015-01" db="EMBL/GenBank/DDBJ databases">
        <authorList>
            <person name="MANFREDI Pablo"/>
        </authorList>
    </citation>
    <scope>NUCLEOTIDE SEQUENCE [LARGE SCALE GENOMIC DNA]</scope>
    <source>
        <strain evidence="2">Ccyn2B</strain>
    </source>
</reference>
<sequence>MLLLGALQLSFAQEKVVTGTKKDNVGHELPRVTAIIKGGQMGTKTDFDGKYSLKVAQGKVLVFSFIGMKNKEITVGNSSKIDVILEE</sequence>
<dbReference type="AlphaFoldDB" id="A0A0B7HD91"/>
<proteinExistence type="predicted"/>
<dbReference type="Proteomes" id="UP000038055">
    <property type="component" value="Unassembled WGS sequence"/>
</dbReference>
<keyword evidence="2" id="KW-1185">Reference proteome</keyword>
<protein>
    <submittedName>
        <fullName evidence="1">Uncharacterized protein</fullName>
    </submittedName>
</protein>
<organism evidence="1 2">
    <name type="scientific">Capnocytophaga cynodegmi</name>
    <dbReference type="NCBI Taxonomy" id="28189"/>
    <lineage>
        <taxon>Bacteria</taxon>
        <taxon>Pseudomonadati</taxon>
        <taxon>Bacteroidota</taxon>
        <taxon>Flavobacteriia</taxon>
        <taxon>Flavobacteriales</taxon>
        <taxon>Flavobacteriaceae</taxon>
        <taxon>Capnocytophaga</taxon>
    </lineage>
</organism>